<evidence type="ECO:0000313" key="1">
    <source>
        <dbReference type="EMBL" id="KAF0896909.1"/>
    </source>
</evidence>
<protein>
    <submittedName>
        <fullName evidence="1">Uncharacterized protein</fullName>
    </submittedName>
</protein>
<keyword evidence="2" id="KW-1185">Reference proteome</keyword>
<name>A0A6G1C9P7_9ORYZ</name>
<accession>A0A6G1C9P7</accession>
<dbReference type="Proteomes" id="UP000479710">
    <property type="component" value="Unassembled WGS sequence"/>
</dbReference>
<dbReference type="EMBL" id="SPHZ02000010">
    <property type="protein sequence ID" value="KAF0896909.1"/>
    <property type="molecule type" value="Genomic_DNA"/>
</dbReference>
<gene>
    <name evidence="1" type="ORF">E2562_030760</name>
</gene>
<comment type="caution">
    <text evidence="1">The sequence shown here is derived from an EMBL/GenBank/DDBJ whole genome shotgun (WGS) entry which is preliminary data.</text>
</comment>
<feature type="non-terminal residue" evidence="1">
    <location>
        <position position="1"/>
    </location>
</feature>
<organism evidence="1 2">
    <name type="scientific">Oryza meyeriana var. granulata</name>
    <dbReference type="NCBI Taxonomy" id="110450"/>
    <lineage>
        <taxon>Eukaryota</taxon>
        <taxon>Viridiplantae</taxon>
        <taxon>Streptophyta</taxon>
        <taxon>Embryophyta</taxon>
        <taxon>Tracheophyta</taxon>
        <taxon>Spermatophyta</taxon>
        <taxon>Magnoliopsida</taxon>
        <taxon>Liliopsida</taxon>
        <taxon>Poales</taxon>
        <taxon>Poaceae</taxon>
        <taxon>BOP clade</taxon>
        <taxon>Oryzoideae</taxon>
        <taxon>Oryzeae</taxon>
        <taxon>Oryzinae</taxon>
        <taxon>Oryza</taxon>
        <taxon>Oryza meyeriana</taxon>
    </lineage>
</organism>
<reference evidence="1 2" key="1">
    <citation type="submission" date="2019-11" db="EMBL/GenBank/DDBJ databases">
        <title>Whole genome sequence of Oryza granulata.</title>
        <authorList>
            <person name="Li W."/>
        </authorList>
    </citation>
    <scope>NUCLEOTIDE SEQUENCE [LARGE SCALE GENOMIC DNA]</scope>
    <source>
        <strain evidence="2">cv. Menghai</strain>
        <tissue evidence="1">Leaf</tissue>
    </source>
</reference>
<evidence type="ECO:0000313" key="2">
    <source>
        <dbReference type="Proteomes" id="UP000479710"/>
    </source>
</evidence>
<sequence length="49" mass="6033">WRAKRVAWMRRAAKRVVATRNDAAEQRGALNCQSLWNWERRSRRRHRTN</sequence>
<proteinExistence type="predicted"/>
<dbReference type="AlphaFoldDB" id="A0A6G1C9P7"/>